<comment type="caution">
    <text evidence="2">The sequence shown here is derived from an EMBL/GenBank/DDBJ whole genome shotgun (WGS) entry which is preliminary data.</text>
</comment>
<dbReference type="SUPFAM" id="SSF55729">
    <property type="entry name" value="Acyl-CoA N-acyltransferases (Nat)"/>
    <property type="match status" value="1"/>
</dbReference>
<dbReference type="AlphaFoldDB" id="A0A433VAK0"/>
<dbReference type="Gene3D" id="3.40.630.30">
    <property type="match status" value="1"/>
</dbReference>
<keyword evidence="3" id="KW-1185">Reference proteome</keyword>
<dbReference type="RefSeq" id="WP_127083695.1">
    <property type="nucleotide sequence ID" value="NZ_RSCL01000014.1"/>
</dbReference>
<sequence>MNTQILEAQNSTWIEILQLIRHDIYHLPEYAILESQRTNSIPEAILIIEGEKIFFLPYLLRRCDELFDTQFEPEIFDVTSPYGYPGILLNQAASNSSEFINSAIASMKTVFRHKNVCSAFFRLHPILNHDFDKLLVSNTCKVHGETVSVNLEITNAEIWQQTRDNHRRKINWCKRAGMVAKMVPFQAHIDEFIEIYEETMNRVAASSSYYFDYNYFLKLASLGDKLHLCIVEWEGQITCAGLFIECCGIVQFHLSGTRNKFLKQAPSKLMHDYVRYWAKERGNKVYHLGGGVGSAKDSLYEFKAGFSKITHNFMTFSLITNEEKYDDLVKLRAKFLNLDPSQLFNSNFFPAYRSNI</sequence>
<reference evidence="2" key="1">
    <citation type="submission" date="2018-12" db="EMBL/GenBank/DDBJ databases">
        <authorList>
            <person name="Will S."/>
            <person name="Neumann-Schaal M."/>
            <person name="Henke P."/>
        </authorList>
    </citation>
    <scope>NUCLEOTIDE SEQUENCE</scope>
    <source>
        <strain evidence="2">PCC 7102</strain>
    </source>
</reference>
<dbReference type="OrthoDB" id="9785911at2"/>
<evidence type="ECO:0000313" key="2">
    <source>
        <dbReference type="EMBL" id="RUT03098.1"/>
    </source>
</evidence>
<feature type="domain" description="BioF2-like acetyltransferase" evidence="1">
    <location>
        <begin position="161"/>
        <end position="291"/>
    </location>
</feature>
<evidence type="ECO:0000259" key="1">
    <source>
        <dbReference type="Pfam" id="PF13480"/>
    </source>
</evidence>
<accession>A0A433VAK0</accession>
<dbReference type="InterPro" id="IPR016181">
    <property type="entry name" value="Acyl_CoA_acyltransferase"/>
</dbReference>
<evidence type="ECO:0000313" key="3">
    <source>
        <dbReference type="Proteomes" id="UP000271624"/>
    </source>
</evidence>
<dbReference type="InterPro" id="IPR038740">
    <property type="entry name" value="BioF2-like_GNAT_dom"/>
</dbReference>
<gene>
    <name evidence="2" type="ORF">DSM106972_054060</name>
</gene>
<dbReference type="EMBL" id="RSCL01000014">
    <property type="protein sequence ID" value="RUT03098.1"/>
    <property type="molecule type" value="Genomic_DNA"/>
</dbReference>
<protein>
    <recommendedName>
        <fullName evidence="1">BioF2-like acetyltransferase domain-containing protein</fullName>
    </recommendedName>
</protein>
<dbReference type="Pfam" id="PF13480">
    <property type="entry name" value="Acetyltransf_6"/>
    <property type="match status" value="1"/>
</dbReference>
<proteinExistence type="predicted"/>
<organism evidence="2 3">
    <name type="scientific">Dulcicalothrix desertica PCC 7102</name>
    <dbReference type="NCBI Taxonomy" id="232991"/>
    <lineage>
        <taxon>Bacteria</taxon>
        <taxon>Bacillati</taxon>
        <taxon>Cyanobacteriota</taxon>
        <taxon>Cyanophyceae</taxon>
        <taxon>Nostocales</taxon>
        <taxon>Calotrichaceae</taxon>
        <taxon>Dulcicalothrix</taxon>
    </lineage>
</organism>
<name>A0A433VAK0_9CYAN</name>
<reference evidence="2" key="2">
    <citation type="journal article" date="2019" name="Genome Biol. Evol.">
        <title>Day and night: Metabolic profiles and evolutionary relationships of six axenic non-marine cyanobacteria.</title>
        <authorList>
            <person name="Will S.E."/>
            <person name="Henke P."/>
            <person name="Boedeker C."/>
            <person name="Huang S."/>
            <person name="Brinkmann H."/>
            <person name="Rohde M."/>
            <person name="Jarek M."/>
            <person name="Friedl T."/>
            <person name="Seufert S."/>
            <person name="Schumacher M."/>
            <person name="Overmann J."/>
            <person name="Neumann-Schaal M."/>
            <person name="Petersen J."/>
        </authorList>
    </citation>
    <scope>NUCLEOTIDE SEQUENCE [LARGE SCALE GENOMIC DNA]</scope>
    <source>
        <strain evidence="2">PCC 7102</strain>
    </source>
</reference>
<dbReference type="Proteomes" id="UP000271624">
    <property type="component" value="Unassembled WGS sequence"/>
</dbReference>